<name>A0A317STZ5_9PEZI</name>
<dbReference type="OrthoDB" id="446044at2759"/>
<sequence>MAGQSKEAPLPSWGYALAGATGAVLANAAVYPLDIQGNGRLMRAGGVGRVKTKLQVQVKRKPRSIEKSLENGDVSRCDEEEGEIYTSAVDAIQKIIAQSGVNGLYTGMVGSLIGVASTNFAYFYWYTLVRNFYLNKSTTSAPSTAIELSLGAVAGALAQLFTIPVAVVTTRQQTRPYSAKPLGLFATAQEVIGEDGISGLWRGLKASLVLVVNPAITYGCYQRSKQILFNGRDRLSPGEAFFLGALSKSLATLATQPLIVAKVGLQSAPPRGRKAYKSFGEVMKVIVKKEGPLGLFKGIGPQLMKGLLVQGVLMMSKERMELIFILLFRWFKKMRAERLAKVASALPLVVKN</sequence>
<dbReference type="STRING" id="42249.A0A317STZ5"/>
<keyword evidence="13" id="KW-1185">Reference proteome</keyword>
<dbReference type="PROSITE" id="PS50920">
    <property type="entry name" value="SOLCAR"/>
    <property type="match status" value="3"/>
</dbReference>
<dbReference type="Proteomes" id="UP000246991">
    <property type="component" value="Unassembled WGS sequence"/>
</dbReference>
<gene>
    <name evidence="12" type="ORF">C7212DRAFT_363121</name>
</gene>
<dbReference type="InterPro" id="IPR052217">
    <property type="entry name" value="Mito/Peroxisomal_Carrier"/>
</dbReference>
<dbReference type="GO" id="GO:0016020">
    <property type="term" value="C:membrane"/>
    <property type="evidence" value="ECO:0007669"/>
    <property type="project" value="UniProtKB-SubCell"/>
</dbReference>
<evidence type="ECO:0000313" key="13">
    <source>
        <dbReference type="Proteomes" id="UP000246991"/>
    </source>
</evidence>
<keyword evidence="8 9" id="KW-0472">Membrane</keyword>
<dbReference type="AlphaFoldDB" id="A0A317STZ5"/>
<keyword evidence="6" id="KW-0999">Mitochondrion inner membrane</keyword>
<evidence type="ECO:0000256" key="6">
    <source>
        <dbReference type="ARBA" id="ARBA00022792"/>
    </source>
</evidence>
<dbReference type="InterPro" id="IPR023395">
    <property type="entry name" value="MCP_dom_sf"/>
</dbReference>
<comment type="subcellular location">
    <subcellularLocation>
        <location evidence="1">Membrane</location>
        <topology evidence="1">Multi-pass membrane protein</topology>
    </subcellularLocation>
</comment>
<evidence type="ECO:0000256" key="10">
    <source>
        <dbReference type="RuleBase" id="RU000488"/>
    </source>
</evidence>
<evidence type="ECO:0000256" key="7">
    <source>
        <dbReference type="ARBA" id="ARBA00022989"/>
    </source>
</evidence>
<feature type="transmembrane region" description="Helical" evidence="11">
    <location>
        <begin position="104"/>
        <end position="125"/>
    </location>
</feature>
<keyword evidence="3 10" id="KW-0813">Transport</keyword>
<protein>
    <submittedName>
        <fullName evidence="12">Mitochondrial carrier</fullName>
    </submittedName>
</protein>
<dbReference type="PANTHER" id="PTHR45939">
    <property type="entry name" value="PEROXISOMAL MEMBRANE PROTEIN PMP34-RELATED"/>
    <property type="match status" value="1"/>
</dbReference>
<feature type="repeat" description="Solcar" evidence="9">
    <location>
        <begin position="235"/>
        <end position="323"/>
    </location>
</feature>
<comment type="similarity">
    <text evidence="2 10">Belongs to the mitochondrial carrier (TC 2.A.29) family.</text>
</comment>
<evidence type="ECO:0000256" key="11">
    <source>
        <dbReference type="SAM" id="Phobius"/>
    </source>
</evidence>
<keyword evidence="6" id="KW-0496">Mitochondrion</keyword>
<feature type="repeat" description="Solcar" evidence="9">
    <location>
        <begin position="39"/>
        <end position="132"/>
    </location>
</feature>
<feature type="transmembrane region" description="Helical" evidence="11">
    <location>
        <begin position="145"/>
        <end position="168"/>
    </location>
</feature>
<comment type="caution">
    <text evidence="12">The sequence shown here is derived from an EMBL/GenBank/DDBJ whole genome shotgun (WGS) entry which is preliminary data.</text>
</comment>
<keyword evidence="5" id="KW-0677">Repeat</keyword>
<keyword evidence="4 9" id="KW-0812">Transmembrane</keyword>
<evidence type="ECO:0000256" key="5">
    <source>
        <dbReference type="ARBA" id="ARBA00022737"/>
    </source>
</evidence>
<evidence type="ECO:0000313" key="12">
    <source>
        <dbReference type="EMBL" id="PWW77087.1"/>
    </source>
</evidence>
<feature type="repeat" description="Solcar" evidence="9">
    <location>
        <begin position="142"/>
        <end position="227"/>
    </location>
</feature>
<evidence type="ECO:0000256" key="2">
    <source>
        <dbReference type="ARBA" id="ARBA00006375"/>
    </source>
</evidence>
<dbReference type="EMBL" id="PYWC01000027">
    <property type="protein sequence ID" value="PWW77087.1"/>
    <property type="molecule type" value="Genomic_DNA"/>
</dbReference>
<evidence type="ECO:0000256" key="3">
    <source>
        <dbReference type="ARBA" id="ARBA00022448"/>
    </source>
</evidence>
<proteinExistence type="inferred from homology"/>
<evidence type="ECO:0000256" key="8">
    <source>
        <dbReference type="ARBA" id="ARBA00023136"/>
    </source>
</evidence>
<dbReference type="Pfam" id="PF00153">
    <property type="entry name" value="Mito_carr"/>
    <property type="match status" value="3"/>
</dbReference>
<evidence type="ECO:0000256" key="1">
    <source>
        <dbReference type="ARBA" id="ARBA00004141"/>
    </source>
</evidence>
<dbReference type="PANTHER" id="PTHR45939:SF1">
    <property type="entry name" value="MITOCHONDRIAL THIAMINE PYROPHOSPHATE CARRIER 1-RELATED"/>
    <property type="match status" value="1"/>
</dbReference>
<feature type="transmembrane region" description="Helical" evidence="11">
    <location>
        <begin position="12"/>
        <end position="33"/>
    </location>
</feature>
<organism evidence="12 13">
    <name type="scientific">Tuber magnatum</name>
    <name type="common">white Piedmont truffle</name>
    <dbReference type="NCBI Taxonomy" id="42249"/>
    <lineage>
        <taxon>Eukaryota</taxon>
        <taxon>Fungi</taxon>
        <taxon>Dikarya</taxon>
        <taxon>Ascomycota</taxon>
        <taxon>Pezizomycotina</taxon>
        <taxon>Pezizomycetes</taxon>
        <taxon>Pezizales</taxon>
        <taxon>Tuberaceae</taxon>
        <taxon>Tuber</taxon>
    </lineage>
</organism>
<keyword evidence="7 11" id="KW-1133">Transmembrane helix</keyword>
<accession>A0A317STZ5</accession>
<dbReference type="InterPro" id="IPR018108">
    <property type="entry name" value="MCP_transmembrane"/>
</dbReference>
<dbReference type="SUPFAM" id="SSF103506">
    <property type="entry name" value="Mitochondrial carrier"/>
    <property type="match status" value="1"/>
</dbReference>
<dbReference type="GO" id="GO:0015217">
    <property type="term" value="F:ADP transmembrane transporter activity"/>
    <property type="evidence" value="ECO:0007669"/>
    <property type="project" value="TreeGrafter"/>
</dbReference>
<reference evidence="12 13" key="1">
    <citation type="submission" date="2018-03" db="EMBL/GenBank/DDBJ databases">
        <title>Genomes of Pezizomycetes fungi and the evolution of truffles.</title>
        <authorList>
            <person name="Murat C."/>
            <person name="Payen T."/>
            <person name="Noel B."/>
            <person name="Kuo A."/>
            <person name="Martin F.M."/>
        </authorList>
    </citation>
    <scope>NUCLEOTIDE SEQUENCE [LARGE SCALE GENOMIC DNA]</scope>
    <source>
        <strain evidence="12">091103-1</strain>
    </source>
</reference>
<evidence type="ECO:0000256" key="9">
    <source>
        <dbReference type="PROSITE-ProRule" id="PRU00282"/>
    </source>
</evidence>
<evidence type="ECO:0000256" key="4">
    <source>
        <dbReference type="ARBA" id="ARBA00022692"/>
    </source>
</evidence>
<dbReference type="Gene3D" id="1.50.40.10">
    <property type="entry name" value="Mitochondrial carrier domain"/>
    <property type="match status" value="1"/>
</dbReference>